<comment type="caution">
    <text evidence="9">The sequence shown here is derived from an EMBL/GenBank/DDBJ whole genome shotgun (WGS) entry which is preliminary data.</text>
</comment>
<dbReference type="InterPro" id="IPR036236">
    <property type="entry name" value="Znf_C2H2_sf"/>
</dbReference>
<dbReference type="PANTHER" id="PTHR24379">
    <property type="entry name" value="KRAB AND ZINC FINGER DOMAIN-CONTAINING"/>
    <property type="match status" value="1"/>
</dbReference>
<comment type="subcellular location">
    <subcellularLocation>
        <location evidence="1">Nucleus</location>
    </subcellularLocation>
</comment>
<feature type="domain" description="C2H2-type" evidence="8">
    <location>
        <begin position="356"/>
        <end position="383"/>
    </location>
</feature>
<keyword evidence="3" id="KW-0677">Repeat</keyword>
<evidence type="ECO:0000259" key="8">
    <source>
        <dbReference type="PROSITE" id="PS50157"/>
    </source>
</evidence>
<dbReference type="AlphaFoldDB" id="A0A4C1YV49"/>
<reference evidence="9 10" key="1">
    <citation type="journal article" date="2019" name="Commun. Biol.">
        <title>The bagworm genome reveals a unique fibroin gene that provides high tensile strength.</title>
        <authorList>
            <person name="Kono N."/>
            <person name="Nakamura H."/>
            <person name="Ohtoshi R."/>
            <person name="Tomita M."/>
            <person name="Numata K."/>
            <person name="Arakawa K."/>
        </authorList>
    </citation>
    <scope>NUCLEOTIDE SEQUENCE [LARGE SCALE GENOMIC DNA]</scope>
</reference>
<evidence type="ECO:0000313" key="9">
    <source>
        <dbReference type="EMBL" id="GBP78802.1"/>
    </source>
</evidence>
<evidence type="ECO:0000256" key="4">
    <source>
        <dbReference type="ARBA" id="ARBA00022771"/>
    </source>
</evidence>
<keyword evidence="4 7" id="KW-0863">Zinc-finger</keyword>
<feature type="domain" description="C2H2-type" evidence="8">
    <location>
        <begin position="494"/>
        <end position="521"/>
    </location>
</feature>
<organism evidence="9 10">
    <name type="scientific">Eumeta variegata</name>
    <name type="common">Bagworm moth</name>
    <name type="synonym">Eumeta japonica</name>
    <dbReference type="NCBI Taxonomy" id="151549"/>
    <lineage>
        <taxon>Eukaryota</taxon>
        <taxon>Metazoa</taxon>
        <taxon>Ecdysozoa</taxon>
        <taxon>Arthropoda</taxon>
        <taxon>Hexapoda</taxon>
        <taxon>Insecta</taxon>
        <taxon>Pterygota</taxon>
        <taxon>Neoptera</taxon>
        <taxon>Endopterygota</taxon>
        <taxon>Lepidoptera</taxon>
        <taxon>Glossata</taxon>
        <taxon>Ditrysia</taxon>
        <taxon>Tineoidea</taxon>
        <taxon>Psychidae</taxon>
        <taxon>Oiketicinae</taxon>
        <taxon>Eumeta</taxon>
    </lineage>
</organism>
<dbReference type="Gene3D" id="3.30.160.60">
    <property type="entry name" value="Classic Zinc Finger"/>
    <property type="match status" value="6"/>
</dbReference>
<feature type="domain" description="C2H2-type" evidence="8">
    <location>
        <begin position="555"/>
        <end position="582"/>
    </location>
</feature>
<evidence type="ECO:0000313" key="10">
    <source>
        <dbReference type="Proteomes" id="UP000299102"/>
    </source>
</evidence>
<dbReference type="OrthoDB" id="8922241at2759"/>
<feature type="domain" description="C2H2-type" evidence="8">
    <location>
        <begin position="464"/>
        <end position="492"/>
    </location>
</feature>
<dbReference type="GO" id="GO:0008270">
    <property type="term" value="F:zinc ion binding"/>
    <property type="evidence" value="ECO:0007669"/>
    <property type="project" value="UniProtKB-KW"/>
</dbReference>
<dbReference type="InterPro" id="IPR013087">
    <property type="entry name" value="Znf_C2H2_type"/>
</dbReference>
<dbReference type="SUPFAM" id="SSF57667">
    <property type="entry name" value="beta-beta-alpha zinc fingers"/>
    <property type="match status" value="4"/>
</dbReference>
<dbReference type="SMART" id="SM00355">
    <property type="entry name" value="ZnF_C2H2"/>
    <property type="match status" value="10"/>
</dbReference>
<keyword evidence="5" id="KW-0862">Zinc</keyword>
<dbReference type="STRING" id="151549.A0A4C1YV49"/>
<feature type="domain" description="C2H2-type" evidence="8">
    <location>
        <begin position="527"/>
        <end position="554"/>
    </location>
</feature>
<proteinExistence type="predicted"/>
<evidence type="ECO:0000256" key="6">
    <source>
        <dbReference type="ARBA" id="ARBA00023242"/>
    </source>
</evidence>
<dbReference type="FunFam" id="3.30.160.60:FF:000145">
    <property type="entry name" value="Zinc finger protein 574"/>
    <property type="match status" value="1"/>
</dbReference>
<protein>
    <submittedName>
        <fullName evidence="9">Oocyte zinc finger protein XlCOF7.1</fullName>
    </submittedName>
</protein>
<accession>A0A4C1YV49</accession>
<feature type="domain" description="C2H2-type" evidence="8">
    <location>
        <begin position="384"/>
        <end position="406"/>
    </location>
</feature>
<evidence type="ECO:0000256" key="7">
    <source>
        <dbReference type="PROSITE-ProRule" id="PRU00042"/>
    </source>
</evidence>
<dbReference type="PANTHER" id="PTHR24379:SF127">
    <property type="entry name" value="BLOODY FINGERS-RELATED"/>
    <property type="match status" value="1"/>
</dbReference>
<dbReference type="PROSITE" id="PS00028">
    <property type="entry name" value="ZINC_FINGER_C2H2_1"/>
    <property type="match status" value="7"/>
</dbReference>
<keyword evidence="10" id="KW-1185">Reference proteome</keyword>
<evidence type="ECO:0000256" key="1">
    <source>
        <dbReference type="ARBA" id="ARBA00004123"/>
    </source>
</evidence>
<name>A0A4C1YV49_EUMVA</name>
<keyword evidence="6" id="KW-0539">Nucleus</keyword>
<keyword evidence="2" id="KW-0479">Metal-binding</keyword>
<evidence type="ECO:0000256" key="3">
    <source>
        <dbReference type="ARBA" id="ARBA00022737"/>
    </source>
</evidence>
<evidence type="ECO:0000256" key="5">
    <source>
        <dbReference type="ARBA" id="ARBA00022833"/>
    </source>
</evidence>
<dbReference type="Pfam" id="PF00096">
    <property type="entry name" value="zf-C2H2"/>
    <property type="match status" value="4"/>
</dbReference>
<feature type="domain" description="C2H2-type" evidence="8">
    <location>
        <begin position="300"/>
        <end position="322"/>
    </location>
</feature>
<feature type="domain" description="C2H2-type" evidence="8">
    <location>
        <begin position="410"/>
        <end position="437"/>
    </location>
</feature>
<dbReference type="EMBL" id="BGZK01001387">
    <property type="protein sequence ID" value="GBP78802.1"/>
    <property type="molecule type" value="Genomic_DNA"/>
</dbReference>
<sequence>MDTELKIQLQVILRESALIEDLPLDDTSQDKESDDLGNDPVKQLEAMIKTEPNDNDDDCYYVLVIDDSKDKENNRSKEKEDSTKLHKITHMKKENIEPSLNIVANGDSFENSIDSFLVTDPKVPINVPATILQNEEDSNSNLETPAMDVEEENSRELSLVEHNGNSREKNDAVEQTITELVHTMPDANNLIKILTTASSDGTILFKGADGQKVAYLTDTQLISDGDALSQEEVIVCEGDESNFQIVKCEGSELVIEYTDEGEIAVLQQEDGTFLCECGEQFENYTEYEKHQFTHNPAGDLLCNMCGKGFESQEILTGHMLLHNMTGLFIMCPFCNQLIKRNALTQHIKYGHNNIKPRCKICLKTFANPNNLKRHMMIHSGIKQFECDICFKRFHQKITMQTHRLTHITPFTCNGCEKTFENKLQLESHKENEECSKVKISKIKDELTKTLKQEVSNVEGEILGYSCTLCKKMFSLEFAFEQHVENSHMVDPMELLCSECGEVLPSKKEMQSHLSTHKHAKMRNLKRFDCSICGKGCASQAMLVMHERVHTNERPFPCQLCSLRFKTKTHLRTHQLTHTREKKFGCSVCMKFFALKDRPGVSLASVGADVKADGRRTISRSRTQRYLIRYPARRASRRLIVAIWRAVKYSHFDVANAVAVAAPRDAPAVCRRG</sequence>
<dbReference type="GO" id="GO:0005634">
    <property type="term" value="C:nucleus"/>
    <property type="evidence" value="ECO:0007669"/>
    <property type="project" value="UniProtKB-SubCell"/>
</dbReference>
<gene>
    <name evidence="9" type="ORF">EVAR_65311_1</name>
</gene>
<dbReference type="PROSITE" id="PS50157">
    <property type="entry name" value="ZINC_FINGER_C2H2_2"/>
    <property type="match status" value="8"/>
</dbReference>
<evidence type="ECO:0000256" key="2">
    <source>
        <dbReference type="ARBA" id="ARBA00022723"/>
    </source>
</evidence>
<dbReference type="Proteomes" id="UP000299102">
    <property type="component" value="Unassembled WGS sequence"/>
</dbReference>